<dbReference type="EMBL" id="KV005741">
    <property type="protein sequence ID" value="KZV33558.1"/>
    <property type="molecule type" value="Genomic_DNA"/>
</dbReference>
<keyword evidence="2" id="KW-1185">Reference proteome</keyword>
<evidence type="ECO:0000313" key="2">
    <source>
        <dbReference type="Proteomes" id="UP000250235"/>
    </source>
</evidence>
<name>A0A2Z7BN89_9LAMI</name>
<reference evidence="1 2" key="1">
    <citation type="journal article" date="2015" name="Proc. Natl. Acad. Sci. U.S.A.">
        <title>The resurrection genome of Boea hygrometrica: A blueprint for survival of dehydration.</title>
        <authorList>
            <person name="Xiao L."/>
            <person name="Yang G."/>
            <person name="Zhang L."/>
            <person name="Yang X."/>
            <person name="Zhao S."/>
            <person name="Ji Z."/>
            <person name="Zhou Q."/>
            <person name="Hu M."/>
            <person name="Wang Y."/>
            <person name="Chen M."/>
            <person name="Xu Y."/>
            <person name="Jin H."/>
            <person name="Xiao X."/>
            <person name="Hu G."/>
            <person name="Bao F."/>
            <person name="Hu Y."/>
            <person name="Wan P."/>
            <person name="Li L."/>
            <person name="Deng X."/>
            <person name="Kuang T."/>
            <person name="Xiang C."/>
            <person name="Zhu J.K."/>
            <person name="Oliver M.J."/>
            <person name="He Y."/>
        </authorList>
    </citation>
    <scope>NUCLEOTIDE SEQUENCE [LARGE SCALE GENOMIC DNA]</scope>
    <source>
        <strain evidence="2">cv. XS01</strain>
    </source>
</reference>
<sequence>MNPAEARFSARFLKRCRLREVCWWLCVRVSAGCSAGVDVNAGQLSCSSNSKRRRFIVETGSPAASEFRRYCLLLREALNCFVLATGYPAAGVVSCATSFGRKELVGVNKGSERSLPKRRARSEKTRHQLIVCVLR</sequence>
<evidence type="ECO:0000313" key="1">
    <source>
        <dbReference type="EMBL" id="KZV33558.1"/>
    </source>
</evidence>
<gene>
    <name evidence="1" type="ORF">F511_38043</name>
</gene>
<protein>
    <submittedName>
        <fullName evidence="1">Uncharacterized protein</fullName>
    </submittedName>
</protein>
<organism evidence="1 2">
    <name type="scientific">Dorcoceras hygrometricum</name>
    <dbReference type="NCBI Taxonomy" id="472368"/>
    <lineage>
        <taxon>Eukaryota</taxon>
        <taxon>Viridiplantae</taxon>
        <taxon>Streptophyta</taxon>
        <taxon>Embryophyta</taxon>
        <taxon>Tracheophyta</taxon>
        <taxon>Spermatophyta</taxon>
        <taxon>Magnoliopsida</taxon>
        <taxon>eudicotyledons</taxon>
        <taxon>Gunneridae</taxon>
        <taxon>Pentapetalae</taxon>
        <taxon>asterids</taxon>
        <taxon>lamiids</taxon>
        <taxon>Lamiales</taxon>
        <taxon>Gesneriaceae</taxon>
        <taxon>Didymocarpoideae</taxon>
        <taxon>Trichosporeae</taxon>
        <taxon>Loxocarpinae</taxon>
        <taxon>Dorcoceras</taxon>
    </lineage>
</organism>
<dbReference type="AlphaFoldDB" id="A0A2Z7BN89"/>
<accession>A0A2Z7BN89</accession>
<dbReference type="Proteomes" id="UP000250235">
    <property type="component" value="Unassembled WGS sequence"/>
</dbReference>
<proteinExistence type="predicted"/>